<dbReference type="RefSeq" id="WP_016455589.1">
    <property type="nucleotide sequence ID" value="NZ_KE150269.1"/>
</dbReference>
<reference evidence="2 3" key="1">
    <citation type="submission" date="2013-04" db="EMBL/GenBank/DDBJ databases">
        <title>The Genome Sequence of Propionimicrobium lymphophilum ACS-093-V-SCH5.</title>
        <authorList>
            <consortium name="The Broad Institute Genomics Platform"/>
            <person name="Earl A."/>
            <person name="Ward D."/>
            <person name="Feldgarden M."/>
            <person name="Gevers D."/>
            <person name="Saerens B."/>
            <person name="Vaneechoutte M."/>
            <person name="Walker B."/>
            <person name="Young S."/>
            <person name="Zeng Q."/>
            <person name="Gargeya S."/>
            <person name="Fitzgerald M."/>
            <person name="Haas B."/>
            <person name="Abouelleil A."/>
            <person name="Allen A.W."/>
            <person name="Alvarado L."/>
            <person name="Arachchi H.M."/>
            <person name="Berlin A.M."/>
            <person name="Chapman S.B."/>
            <person name="Gainer-Dewar J."/>
            <person name="Goldberg J."/>
            <person name="Griggs A."/>
            <person name="Gujja S."/>
            <person name="Hansen M."/>
            <person name="Howarth C."/>
            <person name="Imamovic A."/>
            <person name="Ireland A."/>
            <person name="Larimer J."/>
            <person name="McCowan C."/>
            <person name="Murphy C."/>
            <person name="Pearson M."/>
            <person name="Poon T.W."/>
            <person name="Priest M."/>
            <person name="Roberts A."/>
            <person name="Saif S."/>
            <person name="Shea T."/>
            <person name="Sisk P."/>
            <person name="Sykes S."/>
            <person name="Wortman J."/>
            <person name="Nusbaum C."/>
            <person name="Birren B."/>
        </authorList>
    </citation>
    <scope>NUCLEOTIDE SEQUENCE [LARGE SCALE GENOMIC DNA]</scope>
    <source>
        <strain evidence="2 3">ACS-093-V-SCH5</strain>
    </source>
</reference>
<dbReference type="PATRIC" id="fig|883161.3.peg.745"/>
<evidence type="ECO:0000313" key="2">
    <source>
        <dbReference type="EMBL" id="EPD33214.1"/>
    </source>
</evidence>
<protein>
    <recommendedName>
        <fullName evidence="1">YgjP-like metallopeptidase domain-containing protein</fullName>
    </recommendedName>
</protein>
<evidence type="ECO:0000259" key="1">
    <source>
        <dbReference type="Pfam" id="PF01863"/>
    </source>
</evidence>
<name>S2WZW9_9ACTN</name>
<dbReference type="STRING" id="883161.HMPREF9306_00745"/>
<dbReference type="HOGENOM" id="CLU_094108_1_0_11"/>
<accession>S2WZW9</accession>
<proteinExistence type="predicted"/>
<dbReference type="Gene3D" id="3.30.2010.10">
    <property type="entry name" value="Metalloproteases ('zincins'), catalytic domain"/>
    <property type="match status" value="1"/>
</dbReference>
<organism evidence="2 3">
    <name type="scientific">Propionimicrobium lymphophilum ACS-093-V-SCH5</name>
    <dbReference type="NCBI Taxonomy" id="883161"/>
    <lineage>
        <taxon>Bacteria</taxon>
        <taxon>Bacillati</taxon>
        <taxon>Actinomycetota</taxon>
        <taxon>Actinomycetes</taxon>
        <taxon>Propionibacteriales</taxon>
        <taxon>Propionibacteriaceae</taxon>
        <taxon>Propionimicrobium</taxon>
    </lineage>
</organism>
<sequence length="171" mass="19735">MALKVEIRRSARRKKTVSGRVDGDTIIVNVPASLSAARERKLVDDMVRKLRDKVRKGAAPKTDRELFERAQRIATEYLDPQVGRPVRPSSVRWVSNQNQRWGSCTIDDATIRLSDRMQAMPQWVVDYVLLHELVHLVEANHSPRFKKLLSAYPKEERAQGFLEGWTAAMRW</sequence>
<dbReference type="PANTHER" id="PTHR30399:SF1">
    <property type="entry name" value="UTP PYROPHOSPHATASE"/>
    <property type="match status" value="1"/>
</dbReference>
<dbReference type="InterPro" id="IPR053136">
    <property type="entry name" value="UTP_pyrophosphatase-like"/>
</dbReference>
<dbReference type="Pfam" id="PF01863">
    <property type="entry name" value="YgjP-like"/>
    <property type="match status" value="1"/>
</dbReference>
<comment type="caution">
    <text evidence="2">The sequence shown here is derived from an EMBL/GenBank/DDBJ whole genome shotgun (WGS) entry which is preliminary data.</text>
</comment>
<dbReference type="CDD" id="cd07344">
    <property type="entry name" value="M48_yhfN_like"/>
    <property type="match status" value="1"/>
</dbReference>
<feature type="domain" description="YgjP-like metallopeptidase" evidence="1">
    <location>
        <begin position="75"/>
        <end position="152"/>
    </location>
</feature>
<dbReference type="AlphaFoldDB" id="S2WZW9"/>
<gene>
    <name evidence="2" type="ORF">HMPREF9306_00745</name>
</gene>
<evidence type="ECO:0000313" key="3">
    <source>
        <dbReference type="Proteomes" id="UP000014417"/>
    </source>
</evidence>
<dbReference type="PANTHER" id="PTHR30399">
    <property type="entry name" value="UNCHARACTERIZED PROTEIN YGJP"/>
    <property type="match status" value="1"/>
</dbReference>
<dbReference type="InterPro" id="IPR002725">
    <property type="entry name" value="YgjP-like_metallopeptidase"/>
</dbReference>
<dbReference type="Proteomes" id="UP000014417">
    <property type="component" value="Unassembled WGS sequence"/>
</dbReference>
<keyword evidence="3" id="KW-1185">Reference proteome</keyword>
<dbReference type="EMBL" id="AGZR01000005">
    <property type="protein sequence ID" value="EPD33214.1"/>
    <property type="molecule type" value="Genomic_DNA"/>
</dbReference>